<keyword evidence="4" id="KW-0479">Metal-binding</keyword>
<comment type="cofactor">
    <cofactor evidence="1">
        <name>[4Fe-4S] cluster</name>
        <dbReference type="ChEBI" id="CHEBI:49883"/>
    </cofactor>
</comment>
<protein>
    <recommendedName>
        <fullName evidence="7">Radical SAM core domain-containing protein</fullName>
    </recommendedName>
</protein>
<evidence type="ECO:0000256" key="5">
    <source>
        <dbReference type="ARBA" id="ARBA00023004"/>
    </source>
</evidence>
<evidence type="ECO:0000259" key="7">
    <source>
        <dbReference type="PROSITE" id="PS51918"/>
    </source>
</evidence>
<dbReference type="SFLD" id="SFLDG01067">
    <property type="entry name" value="SPASM/twitch_domain_containing"/>
    <property type="match status" value="1"/>
</dbReference>
<evidence type="ECO:0000256" key="1">
    <source>
        <dbReference type="ARBA" id="ARBA00001966"/>
    </source>
</evidence>
<dbReference type="GO" id="GO:0051536">
    <property type="term" value="F:iron-sulfur cluster binding"/>
    <property type="evidence" value="ECO:0007669"/>
    <property type="project" value="UniProtKB-KW"/>
</dbReference>
<keyword evidence="3" id="KW-0949">S-adenosyl-L-methionine</keyword>
<dbReference type="Pfam" id="PF04055">
    <property type="entry name" value="Radical_SAM"/>
    <property type="match status" value="1"/>
</dbReference>
<dbReference type="CDD" id="cd01335">
    <property type="entry name" value="Radical_SAM"/>
    <property type="match status" value="1"/>
</dbReference>
<feature type="domain" description="Radical SAM core" evidence="7">
    <location>
        <begin position="133"/>
        <end position="368"/>
    </location>
</feature>
<dbReference type="PANTHER" id="PTHR11228">
    <property type="entry name" value="RADICAL SAM DOMAIN PROTEIN"/>
    <property type="match status" value="1"/>
</dbReference>
<accession>A0A0N0LSW4</accession>
<dbReference type="GO" id="GO:0003824">
    <property type="term" value="F:catalytic activity"/>
    <property type="evidence" value="ECO:0007669"/>
    <property type="project" value="InterPro"/>
</dbReference>
<dbReference type="PATRIC" id="fig|35818.11.peg.1865"/>
<evidence type="ECO:0000256" key="6">
    <source>
        <dbReference type="ARBA" id="ARBA00023014"/>
    </source>
</evidence>
<proteinExistence type="predicted"/>
<dbReference type="Gene3D" id="3.20.20.70">
    <property type="entry name" value="Aldolase class I"/>
    <property type="match status" value="1"/>
</dbReference>
<dbReference type="InterPro" id="IPR034391">
    <property type="entry name" value="AdoMet-like_SPASM_containing"/>
</dbReference>
<dbReference type="Pfam" id="PF13186">
    <property type="entry name" value="SPASM"/>
    <property type="match status" value="1"/>
</dbReference>
<dbReference type="CDD" id="cd21109">
    <property type="entry name" value="SPASM"/>
    <property type="match status" value="1"/>
</dbReference>
<evidence type="ECO:0000256" key="3">
    <source>
        <dbReference type="ARBA" id="ARBA00022691"/>
    </source>
</evidence>
<reference evidence="8 9" key="1">
    <citation type="submission" date="2014-06" db="EMBL/GenBank/DDBJ databases">
        <title>Helicobacter pullorum isolates in fresh chicken meat - phenotypic and genotypic features.</title>
        <authorList>
            <person name="Borges V."/>
            <person name="Santos A."/>
            <person name="Correia C.B."/>
            <person name="Saraiva M."/>
            <person name="Menard A."/>
            <person name="Vieira L."/>
            <person name="Sampaio D.A."/>
            <person name="Gomes J.P."/>
            <person name="Oleastro M."/>
        </authorList>
    </citation>
    <scope>NUCLEOTIDE SEQUENCE [LARGE SCALE GENOMIC DNA]</scope>
    <source>
        <strain evidence="8 9">229334/12</strain>
    </source>
</reference>
<keyword evidence="5" id="KW-0408">Iron</keyword>
<dbReference type="InterPro" id="IPR013785">
    <property type="entry name" value="Aldolase_TIM"/>
</dbReference>
<evidence type="ECO:0000313" key="8">
    <source>
        <dbReference type="EMBL" id="KPH55248.1"/>
    </source>
</evidence>
<comment type="caution">
    <text evidence="8">The sequence shown here is derived from an EMBL/GenBank/DDBJ whole genome shotgun (WGS) entry which is preliminary data.</text>
</comment>
<dbReference type="PANTHER" id="PTHR11228:SF34">
    <property type="entry name" value="TUNGSTEN-CONTAINING ALDEHYDE FERREDOXIN OXIDOREDUCTASE COFACTOR MODIFYING PROTEIN"/>
    <property type="match status" value="1"/>
</dbReference>
<dbReference type="SUPFAM" id="SSF102114">
    <property type="entry name" value="Radical SAM enzymes"/>
    <property type="match status" value="1"/>
</dbReference>
<dbReference type="InterPro" id="IPR023885">
    <property type="entry name" value="4Fe4S-binding_SPASM_dom"/>
</dbReference>
<dbReference type="InterPro" id="IPR007197">
    <property type="entry name" value="rSAM"/>
</dbReference>
<dbReference type="InterPro" id="IPR050377">
    <property type="entry name" value="Radical_SAM_PqqE_MftC-like"/>
</dbReference>
<keyword evidence="6" id="KW-0411">Iron-sulfur</keyword>
<organism evidence="8 9">
    <name type="scientific">Helicobacter pullorum</name>
    <dbReference type="NCBI Taxonomy" id="35818"/>
    <lineage>
        <taxon>Bacteria</taxon>
        <taxon>Pseudomonadati</taxon>
        <taxon>Campylobacterota</taxon>
        <taxon>Epsilonproteobacteria</taxon>
        <taxon>Campylobacterales</taxon>
        <taxon>Helicobacteraceae</taxon>
        <taxon>Helicobacter</taxon>
    </lineage>
</organism>
<sequence>MSFNYPLLEKRDKDFAREFYQIAKESNTNLYYYPKPNHYMEVDDFALFSLKSNLTPENLKIESLYRKDLIPRDLRGKLHTLLRKDKGIEEKYIQKKFFYESRKLFNLSWQWNEFQVSQEQLEYDLIDRVQEWYAGPSEINIATTNVCNLKCIMCKLHNPDLKKTHKTQFFSRKQFLDEKIVYSILDYAEKKNVANVAFTAAGEALLDHRLVDFIAYAKDKNIPLISLVTNGVLLEDKGIDLLNAGLNRMTISIDGATQETYRKIRGTDLEKVERGVRKCVEYARQINSDGGKIEFELACVLVFDDMSETQHKELYLSKWKDCRDVIKRITFNELAVFDEEGYETRNNATIDVASRMNCMYPYQRMMIDPYGAVSVCCTMSSSAYHKPYSVGNVYQNDLEEIWVSKEMSILRKENILVKFNNFDICKKCSEWAFNAFDIESQVNAKEKTISFT</sequence>
<dbReference type="Proteomes" id="UP000037997">
    <property type="component" value="Unassembled WGS sequence"/>
</dbReference>
<dbReference type="EMBL" id="JNOC01000050">
    <property type="protein sequence ID" value="KPH55248.1"/>
    <property type="molecule type" value="Genomic_DNA"/>
</dbReference>
<dbReference type="GO" id="GO:0046872">
    <property type="term" value="F:metal ion binding"/>
    <property type="evidence" value="ECO:0007669"/>
    <property type="project" value="UniProtKB-KW"/>
</dbReference>
<gene>
    <name evidence="8" type="ORF">HPU229334_09435</name>
</gene>
<evidence type="ECO:0000256" key="2">
    <source>
        <dbReference type="ARBA" id="ARBA00022485"/>
    </source>
</evidence>
<evidence type="ECO:0000256" key="4">
    <source>
        <dbReference type="ARBA" id="ARBA00022723"/>
    </source>
</evidence>
<dbReference type="SFLD" id="SFLDG01387">
    <property type="entry name" value="BtrN-like_SPASM_domain_contain"/>
    <property type="match status" value="1"/>
</dbReference>
<dbReference type="AlphaFoldDB" id="A0A0N0LSW4"/>
<dbReference type="PROSITE" id="PS51918">
    <property type="entry name" value="RADICAL_SAM"/>
    <property type="match status" value="1"/>
</dbReference>
<evidence type="ECO:0000313" key="9">
    <source>
        <dbReference type="Proteomes" id="UP000037997"/>
    </source>
</evidence>
<dbReference type="SFLD" id="SFLDS00029">
    <property type="entry name" value="Radical_SAM"/>
    <property type="match status" value="1"/>
</dbReference>
<name>A0A0N0LSW4_9HELI</name>
<keyword evidence="2" id="KW-0004">4Fe-4S</keyword>
<dbReference type="InterPro" id="IPR058240">
    <property type="entry name" value="rSAM_sf"/>
</dbReference>